<dbReference type="OrthoDB" id="678019at2"/>
<sequence>MLKRLLLFLPLLILFCHTVVSQSISSNSPLCTDNSPTLELKASGGSTYAWSGPNNFTSNLQNPTISKATALNAGTYTCLVDGKTTLTTVVKVGKYPFAWYAYGYVYGSVLNVYTYTDGSYESNLFSFNWTGPNGFTSKNSYNNLTNANKNMQGTYTINVKDEFGCSSAASYNVQFSNPECPYIPYIAAVSNTTTNTWSTTSTGTTMIDVCEGSLMTMKTDTLGWGKVSIQWYKDDKAIANANTLNLNANSEGVYYVNIVKGTCSYNSYKVQIKYTSPSLYISSRSGNASENSICKNDGYTNLYASLNRSFHADSQTYQWYKDGVALGNGRQNNLLASEEGVYVVKTKMAQCEAISAPFTVKKVDKIANMFSFNGFATAPKTLKLCSENSQNISLYGGGDGSHKLYKNGQLYATFSNFTNSFNVTQQPGTYVLETTQGACSAFDTLKLEYGKTLTLFTQNSSYFSSCSRPVQPYYYVNSISGTQNNYLKWEKDGGVFSIGSSYVYPNVNGVYQLKYNNPTTGCTGESEKIAVTVPPSTERKALQLYNVAKKIQLCKNIKGTATIQATTSYTNAVWRKDGKIFSSGNYLINVSEAGKYWYEYNNGGCTIYSDTVEVTVVEIPKITITQTCNKDNTVQLSVNSISDVKYNWYNNGIPLSSGKDTVFTTKQAGKYTVEAIKNTCYATSNEANVGISLPEALSLCNGDSLKLNPTGDVQKSYAWSGPNGFTSNLQNPIIAKTIKKNQGIYTLEAIDKLGCSFKSQTKVILDDAPAFTYPSTVTLCAGSDFIFNSYLTSLPLTDTTETVGYYNTVTPNKYTFGGNFGLYNVSTKEAGVYNLTVSSSQGACTVKKPFEIIISTSPECKSISLASTSSIKACQGQVIEIPFRTTGVFVTGTNFKAYYMENYNTTDGIKSRKVILGTSKQSPVKITIPYLFDRGFSILVESEDGISSPTSIYAYTQYVNSNSIVDVSGYNRNSECTSLPLSVNYGYPYNDIQWSFNGEKLDKQNSRTITATKTGTYTFNAQDVYSGCNVSFSKEVTIGKLDKPQITNYSNELSCFNESVYMYVNGVSNASYIWRRNGILQAGNSYSINALTAGKYTVEVTKETCKANSDTIVVTQKSDTKLDIKIGSYTSSRNNEVQTYIYPYLEKSGSSFSLYKLYKDNQLYAEGSGSEVEIKGTGKYFFKVSKGNCEALSSVFDYKGVKNDTILNDRYLYYGNGNYDFSSRKIQICDTSIVRYFYSYLQSDYNTSIVRRKLTAYKDGKVLPVYNGNAPVYPSIRYIPNESQFNLYFRGQGSYYVVEEITFADSSKYKYTYGKIDVSVSNMISLGSQNNISTCADSTSIYGSYYSQGQRPILFTWKKDGVVYKKTTDYNNINLIVKQSGNYALETTFKGGCMAVSSTNKVVLNKMLISVDTTSRFLCDGTSISLLNSYPIGYLSDTAKISYQWMKDGKDIALANGKIIPNNYIPVFSLKEAGVYSVKTLQGKCEGVSSNINVKIETVPNNINYVDSVRFCQTQTIDLKTTDNASLSYLWERDGDFLKDANKATLNINQGGVYRVLNRKGSCWNYTPKVRAKVLENILPTAVISGSKDLNYADTAKVSIAFTSHAPWTFKLSDGKEYTATKSPFEVSLRPQFSTNYTLSEVKNVCGVGTVSGEANIKILILASEPEEGVSLNVFPVPTQEDVTIQLMTDKPEVMEWTLSNLSGGIVQREVSVNRSSKHEANISLKELPEGTYLLRIQAGEKSLYRKIMKTH</sequence>
<dbReference type="Proteomes" id="UP000245489">
    <property type="component" value="Unassembled WGS sequence"/>
</dbReference>
<dbReference type="RefSeq" id="WP_109742400.1">
    <property type="nucleotide sequence ID" value="NZ_QGGO01000007.1"/>
</dbReference>
<comment type="caution">
    <text evidence="3">The sequence shown here is derived from an EMBL/GenBank/DDBJ whole genome shotgun (WGS) entry which is preliminary data.</text>
</comment>
<dbReference type="Gene3D" id="2.60.40.10">
    <property type="entry name" value="Immunoglobulins"/>
    <property type="match status" value="3"/>
</dbReference>
<dbReference type="NCBIfam" id="TIGR04183">
    <property type="entry name" value="Por_Secre_tail"/>
    <property type="match status" value="1"/>
</dbReference>
<feature type="signal peptide" evidence="1">
    <location>
        <begin position="1"/>
        <end position="21"/>
    </location>
</feature>
<keyword evidence="4" id="KW-1185">Reference proteome</keyword>
<evidence type="ECO:0000313" key="4">
    <source>
        <dbReference type="Proteomes" id="UP000245489"/>
    </source>
</evidence>
<accession>A0A316ECH6</accession>
<feature type="chain" id="PRO_5016404234" evidence="1">
    <location>
        <begin position="22"/>
        <end position="1752"/>
    </location>
</feature>
<gene>
    <name evidence="3" type="ORF">LV89_01636</name>
</gene>
<dbReference type="InterPro" id="IPR013783">
    <property type="entry name" value="Ig-like_fold"/>
</dbReference>
<dbReference type="Pfam" id="PF18962">
    <property type="entry name" value="Por_Secre_tail"/>
    <property type="match status" value="1"/>
</dbReference>
<dbReference type="EMBL" id="QGGO01000007">
    <property type="protein sequence ID" value="PWK27323.1"/>
    <property type="molecule type" value="Genomic_DNA"/>
</dbReference>
<name>A0A316ECH6_9BACT</name>
<keyword evidence="1" id="KW-0732">Signal</keyword>
<feature type="domain" description="Secretion system C-terminal sorting" evidence="2">
    <location>
        <begin position="1674"/>
        <end position="1748"/>
    </location>
</feature>
<organism evidence="3 4">
    <name type="scientific">Arcicella aurantiaca</name>
    <dbReference type="NCBI Taxonomy" id="591202"/>
    <lineage>
        <taxon>Bacteria</taxon>
        <taxon>Pseudomonadati</taxon>
        <taxon>Bacteroidota</taxon>
        <taxon>Cytophagia</taxon>
        <taxon>Cytophagales</taxon>
        <taxon>Flectobacillaceae</taxon>
        <taxon>Arcicella</taxon>
    </lineage>
</organism>
<proteinExistence type="predicted"/>
<dbReference type="InterPro" id="IPR026444">
    <property type="entry name" value="Secre_tail"/>
</dbReference>
<reference evidence="3 4" key="1">
    <citation type="submission" date="2018-05" db="EMBL/GenBank/DDBJ databases">
        <title>Genomic Encyclopedia of Archaeal and Bacterial Type Strains, Phase II (KMG-II): from individual species to whole genera.</title>
        <authorList>
            <person name="Goeker M."/>
        </authorList>
    </citation>
    <scope>NUCLEOTIDE SEQUENCE [LARGE SCALE GENOMIC DNA]</scope>
    <source>
        <strain evidence="3 4">DSM 22214</strain>
    </source>
</reference>
<evidence type="ECO:0000259" key="2">
    <source>
        <dbReference type="Pfam" id="PF18962"/>
    </source>
</evidence>
<evidence type="ECO:0000256" key="1">
    <source>
        <dbReference type="SAM" id="SignalP"/>
    </source>
</evidence>
<evidence type="ECO:0000313" key="3">
    <source>
        <dbReference type="EMBL" id="PWK27323.1"/>
    </source>
</evidence>
<protein>
    <submittedName>
        <fullName evidence="3">Putative secreted protein (Por secretion system target)</fullName>
    </submittedName>
</protein>